<evidence type="ECO:0000256" key="1">
    <source>
        <dbReference type="SAM" id="MobiDB-lite"/>
    </source>
</evidence>
<keyword evidence="4" id="KW-1185">Reference proteome</keyword>
<dbReference type="RefSeq" id="WP_264071453.1">
    <property type="nucleotide sequence ID" value="NZ_JACKTY010000049.1"/>
</dbReference>
<accession>A0ABT3CKZ9</accession>
<dbReference type="Proteomes" id="UP001526201">
    <property type="component" value="Unassembled WGS sequence"/>
</dbReference>
<name>A0ABT3CKZ9_9MYCO</name>
<feature type="domain" description="HNH nuclease" evidence="2">
    <location>
        <begin position="359"/>
        <end position="411"/>
    </location>
</feature>
<dbReference type="CDD" id="cd00085">
    <property type="entry name" value="HNHc"/>
    <property type="match status" value="1"/>
</dbReference>
<feature type="compositionally biased region" description="Basic and acidic residues" evidence="1">
    <location>
        <begin position="183"/>
        <end position="199"/>
    </location>
</feature>
<protein>
    <submittedName>
        <fullName evidence="3">DUF222 domain-containing protein</fullName>
    </submittedName>
</protein>
<comment type="caution">
    <text evidence="3">The sequence shown here is derived from an EMBL/GenBank/DDBJ whole genome shotgun (WGS) entry which is preliminary data.</text>
</comment>
<dbReference type="InterPro" id="IPR003615">
    <property type="entry name" value="HNH_nuc"/>
</dbReference>
<dbReference type="EMBL" id="JACKTY010000049">
    <property type="protein sequence ID" value="MCV7230181.1"/>
    <property type="molecule type" value="Genomic_DNA"/>
</dbReference>
<gene>
    <name evidence="3" type="ORF">H7J73_29660</name>
</gene>
<evidence type="ECO:0000313" key="4">
    <source>
        <dbReference type="Proteomes" id="UP001526201"/>
    </source>
</evidence>
<organism evidence="3 4">
    <name type="scientific">Mycolicibacterium komossense</name>
    <dbReference type="NCBI Taxonomy" id="1779"/>
    <lineage>
        <taxon>Bacteria</taxon>
        <taxon>Bacillati</taxon>
        <taxon>Actinomycetota</taxon>
        <taxon>Actinomycetes</taxon>
        <taxon>Mycobacteriales</taxon>
        <taxon>Mycobacteriaceae</taxon>
        <taxon>Mycolicibacterium</taxon>
    </lineage>
</organism>
<evidence type="ECO:0000259" key="2">
    <source>
        <dbReference type="SMART" id="SM00507"/>
    </source>
</evidence>
<reference evidence="3 4" key="1">
    <citation type="journal article" date="2022" name="BMC Genomics">
        <title>Comparative genome analysis of mycobacteria focusing on tRNA and non-coding RNA.</title>
        <authorList>
            <person name="Behra P.R.K."/>
            <person name="Pettersson B.M.F."/>
            <person name="Ramesh M."/>
            <person name="Das S."/>
            <person name="Dasgupta S."/>
            <person name="Kirsebom L.A."/>
        </authorList>
    </citation>
    <scope>NUCLEOTIDE SEQUENCE [LARGE SCALE GENOMIC DNA]</scope>
    <source>
        <strain evidence="3 4">DSM 44078</strain>
    </source>
</reference>
<dbReference type="Pfam" id="PF02720">
    <property type="entry name" value="DUF222"/>
    <property type="match status" value="1"/>
</dbReference>
<evidence type="ECO:0000313" key="3">
    <source>
        <dbReference type="EMBL" id="MCV7230181.1"/>
    </source>
</evidence>
<dbReference type="SMART" id="SM00507">
    <property type="entry name" value="HNHc"/>
    <property type="match status" value="1"/>
</dbReference>
<dbReference type="InterPro" id="IPR003870">
    <property type="entry name" value="DUF222"/>
</dbReference>
<sequence>MDSVSVREQASAALDAVEAAYAVLADTSTDGVGAQFRMEMAVRLEAVARRHLSLSYRMVGEICDPSDGPARRGVKARLARELRVNRSEVDRRARLAARLRGRRVGLGAEVTEPELPRLAKAVREGLVGESHISEVCKALDALPRWVSPVQKKWAERQLVQHAVVQDPAFVAVVGKAVNDRINPDGVFDERDRQAQRDLRLGPQGPDGMSKISGRLTPEARAYVEAVQAAVRPGHHLPGAEQSVVDAATDSRSAGQRSHDGLVWGLRTALESGSLGQHRGIAVTVIATTTVADLEQAAHAMVDPEVPMPPPATTGGGSQLPMRDLIAMAARGSRHYLAVFDGHSNRPLYLGRSQRIATADQRVICYARDRGCTRPGCTVPGYQCEVHHAPGWHLDGATDADKMFFACGPDNHAEAVGDYTTTVTDEGRLGWSEGTGPPRINRVHHREELLGEDDP</sequence>
<feature type="region of interest" description="Disordered" evidence="1">
    <location>
        <begin position="183"/>
        <end position="210"/>
    </location>
</feature>
<proteinExistence type="predicted"/>